<dbReference type="SUPFAM" id="SSF52540">
    <property type="entry name" value="P-loop containing nucleoside triphosphate hydrolases"/>
    <property type="match status" value="1"/>
</dbReference>
<sequence>MAYFDDEQLDFEPGLYEAIFEGFSKPLELPKKQPELVTINREDYIREIKAYERKINQIRRDQESIPDCLAYRERLEVIAAIADPIDRSFATIELAKLLRVSPSLLERDLSKLESKNRATDTSEVITWAELYNREQEDLDWLVHGLLPVGETVILIAEPKCGKTLFAVDLTHAIIEGHDFLSHKTKQGKVLFISVDESLRSTEYKLRNRNFSPSENLGILSKFNLENLDSLEKELIDFQPDLVVLDSLRAAARGSTISENSAEFADKIYDLKMLFTNHKAAGIIIHHSTKSKEQEGVSKVRGNSAIAGAAWGVWQLQNDKSWDNSITSIKEFSYQLRDAESGNFSIKLNPDDFAWQKIEDHCDRADNNLLNQVIDFLTKEKPKAFEREEIANALQVNDRSLKFVLAKGLKTGQISKRKSETNLRKAVYFIGE</sequence>
<reference evidence="1" key="2">
    <citation type="submission" date="2022-01" db="EMBL/GenBank/DDBJ databases">
        <authorList>
            <person name="Zivanovic Y."/>
            <person name="Moreira D."/>
            <person name="Lopez-Garcia P."/>
        </authorList>
    </citation>
    <scope>NUCLEOTIDE SEQUENCE</scope>
    <source>
        <strain evidence="1">G9</strain>
    </source>
</reference>
<dbReference type="RefSeq" id="WP_277868038.1">
    <property type="nucleotide sequence ID" value="NZ_JAKKUT010000008.1"/>
</dbReference>
<evidence type="ECO:0000313" key="2">
    <source>
        <dbReference type="Proteomes" id="UP001154265"/>
    </source>
</evidence>
<proteinExistence type="predicted"/>
<dbReference type="Pfam" id="PF13481">
    <property type="entry name" value="AAA_25"/>
    <property type="match status" value="1"/>
</dbReference>
<evidence type="ECO:0000313" key="1">
    <source>
        <dbReference type="EMBL" id="MDG2992112.1"/>
    </source>
</evidence>
<dbReference type="InterPro" id="IPR027417">
    <property type="entry name" value="P-loop_NTPase"/>
</dbReference>
<keyword evidence="2" id="KW-1185">Reference proteome</keyword>
<name>A0ABT6F2M6_9SYNE</name>
<comment type="caution">
    <text evidence="1">The sequence shown here is derived from an EMBL/GenBank/DDBJ whole genome shotgun (WGS) entry which is preliminary data.</text>
</comment>
<accession>A0ABT6F2M6</accession>
<dbReference type="Gene3D" id="3.40.50.300">
    <property type="entry name" value="P-loop containing nucleotide triphosphate hydrolases"/>
    <property type="match status" value="1"/>
</dbReference>
<protein>
    <submittedName>
        <fullName evidence="1">AAA family ATPase</fullName>
    </submittedName>
</protein>
<dbReference type="Proteomes" id="UP001154265">
    <property type="component" value="Unassembled WGS sequence"/>
</dbReference>
<gene>
    <name evidence="1" type="ORF">L3556_14405</name>
</gene>
<organism evidence="1 2">
    <name type="scientific">Candidatus Synechococcus calcipolaris G9</name>
    <dbReference type="NCBI Taxonomy" id="1497997"/>
    <lineage>
        <taxon>Bacteria</taxon>
        <taxon>Bacillati</taxon>
        <taxon>Cyanobacteriota</taxon>
        <taxon>Cyanophyceae</taxon>
        <taxon>Synechococcales</taxon>
        <taxon>Synechococcaceae</taxon>
        <taxon>Synechococcus</taxon>
    </lineage>
</organism>
<reference evidence="1" key="1">
    <citation type="journal article" date="2022" name="Genome Biol. Evol.">
        <title>A New Gene Family Diagnostic for Intracellular Biomineralization of Amorphous Ca Carbonates by Cyanobacteria.</title>
        <authorList>
            <person name="Benzerara K."/>
            <person name="Duprat E."/>
            <person name="Bitard-Feildel T."/>
            <person name="Caumes G."/>
            <person name="Cassier-Chauvat C."/>
            <person name="Chauvat F."/>
            <person name="Dezi M."/>
            <person name="Diop S.I."/>
            <person name="Gaschignard G."/>
            <person name="Gorgen S."/>
            <person name="Gugger M."/>
            <person name="Lopez-Garcia P."/>
            <person name="Millet M."/>
            <person name="Skouri-Panet F."/>
            <person name="Moreira D."/>
            <person name="Callebaut I."/>
        </authorList>
    </citation>
    <scope>NUCLEOTIDE SEQUENCE</scope>
    <source>
        <strain evidence="1">G9</strain>
    </source>
</reference>
<dbReference type="EMBL" id="JAKKUT010000008">
    <property type="protein sequence ID" value="MDG2992112.1"/>
    <property type="molecule type" value="Genomic_DNA"/>
</dbReference>